<dbReference type="RefSeq" id="WP_004878988.1">
    <property type="nucleotide sequence ID" value="NZ_AKIQ01000062.1"/>
</dbReference>
<evidence type="ECO:0000313" key="3">
    <source>
        <dbReference type="Proteomes" id="UP000018445"/>
    </source>
</evidence>
<dbReference type="EMBL" id="APPO01000013">
    <property type="protein sequence ID" value="ENV36831.1"/>
    <property type="molecule type" value="Genomic_DNA"/>
</dbReference>
<protein>
    <recommendedName>
        <fullName evidence="1">Lysozyme inhibitor LprI-like N-terminal domain-containing protein</fullName>
    </recommendedName>
</protein>
<dbReference type="InterPro" id="IPR009739">
    <property type="entry name" value="LprI-like_N"/>
</dbReference>
<proteinExistence type="predicted"/>
<accession>N8YJF1</accession>
<evidence type="ECO:0000259" key="1">
    <source>
        <dbReference type="Pfam" id="PF07007"/>
    </source>
</evidence>
<dbReference type="GeneID" id="58194515"/>
<dbReference type="AlphaFoldDB" id="N8YJF1"/>
<keyword evidence="3" id="KW-1185">Reference proteome</keyword>
<dbReference type="Gene3D" id="1.20.1270.180">
    <property type="match status" value="1"/>
</dbReference>
<organism evidence="2 3">
    <name type="scientific">Acinetobacter venetianus (strain ATCC 31012 / DSM 23050 / BCRC 14357 / CCUG 45561 / CIP 110063 / KCTC 2702 / LMG 19082 / RAG-1)</name>
    <dbReference type="NCBI Taxonomy" id="1191460"/>
    <lineage>
        <taxon>Bacteria</taxon>
        <taxon>Pseudomonadati</taxon>
        <taxon>Pseudomonadota</taxon>
        <taxon>Gammaproteobacteria</taxon>
        <taxon>Moraxellales</taxon>
        <taxon>Moraxellaceae</taxon>
        <taxon>Acinetobacter</taxon>
    </lineage>
</organism>
<dbReference type="Proteomes" id="UP000018445">
    <property type="component" value="Unassembled WGS sequence"/>
</dbReference>
<reference evidence="2 3" key="1">
    <citation type="submission" date="2013-02" db="EMBL/GenBank/DDBJ databases">
        <title>The Genome Sequence of Acinetobacter venetianus CIP 110063.</title>
        <authorList>
            <consortium name="The Broad Institute Genome Sequencing Platform"/>
            <consortium name="The Broad Institute Genome Sequencing Center for Infectious Disease"/>
            <person name="Cerqueira G."/>
            <person name="Feldgarden M."/>
            <person name="Courvalin P."/>
            <person name="Perichon B."/>
            <person name="Grillot-Courvalin C."/>
            <person name="Clermont D."/>
            <person name="Rocha E."/>
            <person name="Yoon E.-J."/>
            <person name="Nemec A."/>
            <person name="Walker B."/>
            <person name="Young S.K."/>
            <person name="Zeng Q."/>
            <person name="Gargeya S."/>
            <person name="Fitzgerald M."/>
            <person name="Haas B."/>
            <person name="Abouelleil A."/>
            <person name="Alvarado L."/>
            <person name="Arachchi H.M."/>
            <person name="Berlin A.M."/>
            <person name="Chapman S.B."/>
            <person name="Dewar J."/>
            <person name="Goldberg J."/>
            <person name="Griggs A."/>
            <person name="Gujja S."/>
            <person name="Hansen M."/>
            <person name="Howarth C."/>
            <person name="Imamovic A."/>
            <person name="Larimer J."/>
            <person name="McCowan C."/>
            <person name="Murphy C."/>
            <person name="Neiman D."/>
            <person name="Pearson M."/>
            <person name="Priest M."/>
            <person name="Roberts A."/>
            <person name="Saif S."/>
            <person name="Shea T."/>
            <person name="Sisk P."/>
            <person name="Sykes S."/>
            <person name="Wortman J."/>
            <person name="Nusbaum C."/>
            <person name="Birren B."/>
        </authorList>
    </citation>
    <scope>NUCLEOTIDE SEQUENCE [LARGE SCALE GENOMIC DNA]</scope>
    <source>
        <strain evidence="3">ATCC 31012 / DSM 23050 / BCRC 14357 / CCUG 45561 / CIP 110063 / KCTC 2702 / LMG 19082 / RAG-1</strain>
    </source>
</reference>
<dbReference type="PANTHER" id="PTHR39176">
    <property type="entry name" value="PERIPLASMIC PROTEIN-RELATED"/>
    <property type="match status" value="1"/>
</dbReference>
<name>N8YJF1_ACIVR</name>
<sequence>MVKNIRYLMAGILLVGSTLSYANMDKCIKLNSQTELNKCATQSLSIVEGQIGRVYQKYLKELNDREQNQLRESQRLWVQFKEKDCAFEASPVKGGSMHSYVLSACLIDRTEKRITELENMMNCSNGTEPSCL</sequence>
<dbReference type="Pfam" id="PF07007">
    <property type="entry name" value="LprI"/>
    <property type="match status" value="1"/>
</dbReference>
<comment type="caution">
    <text evidence="2">The sequence shown here is derived from an EMBL/GenBank/DDBJ whole genome shotgun (WGS) entry which is preliminary data.</text>
</comment>
<dbReference type="OrthoDB" id="7340239at2"/>
<dbReference type="PANTHER" id="PTHR39176:SF1">
    <property type="entry name" value="PERIPLASMIC PROTEIN"/>
    <property type="match status" value="1"/>
</dbReference>
<dbReference type="eggNOG" id="COG3755">
    <property type="taxonomic scope" value="Bacteria"/>
</dbReference>
<evidence type="ECO:0000313" key="2">
    <source>
        <dbReference type="EMBL" id="ENV36831.1"/>
    </source>
</evidence>
<gene>
    <name evidence="2" type="ORF">F959_01638</name>
</gene>
<dbReference type="HOGENOM" id="CLU_128596_4_2_6"/>
<feature type="domain" description="Lysozyme inhibitor LprI-like N-terminal" evidence="1">
    <location>
        <begin position="30"/>
        <end position="117"/>
    </location>
</feature>
<dbReference type="PATRIC" id="fig|1191460.12.peg.1622"/>